<evidence type="ECO:0000313" key="1">
    <source>
        <dbReference type="EMBL" id="GIH72018.1"/>
    </source>
</evidence>
<name>A0A8J3W1E0_9ACTN</name>
<dbReference type="SUPFAM" id="SSF56024">
    <property type="entry name" value="Phospholipase D/nuclease"/>
    <property type="match status" value="1"/>
</dbReference>
<sequence length="173" mass="19098">MSLERTVRTGNNLGLRVDDIVGTALIGELLDPGKVLWVVSGWISDVKVLDNSQGAFDSILGDDPPSVCRLSHMLALIAAAGAKICVATRHNPHNTVFIEHLNEVIRDKERLRIIRDPNMHEKTLCGNGWIMTGSMNFTISGMGDSEESVTYRTSDPSVAQAHIDFRARWKESE</sequence>
<evidence type="ECO:0000313" key="2">
    <source>
        <dbReference type="Proteomes" id="UP000610966"/>
    </source>
</evidence>
<dbReference type="NCBIfam" id="NF041068">
    <property type="entry name" value="DpdK"/>
    <property type="match status" value="1"/>
</dbReference>
<dbReference type="Gene3D" id="3.30.870.10">
    <property type="entry name" value="Endonuclease Chain A"/>
    <property type="match status" value="1"/>
</dbReference>
<protein>
    <recommendedName>
        <fullName evidence="3">Phospholipase D-like protein</fullName>
    </recommendedName>
</protein>
<dbReference type="Proteomes" id="UP000610966">
    <property type="component" value="Unassembled WGS sequence"/>
</dbReference>
<reference evidence="1" key="1">
    <citation type="submission" date="2021-01" db="EMBL/GenBank/DDBJ databases">
        <title>Whole genome shotgun sequence of Sphaerimonospora thailandensis NBRC 107569.</title>
        <authorList>
            <person name="Komaki H."/>
            <person name="Tamura T."/>
        </authorList>
    </citation>
    <scope>NUCLEOTIDE SEQUENCE</scope>
    <source>
        <strain evidence="1">NBRC 107569</strain>
    </source>
</reference>
<gene>
    <name evidence="1" type="ORF">Mth01_42710</name>
</gene>
<dbReference type="RefSeq" id="WP_275408998.1">
    <property type="nucleotide sequence ID" value="NZ_BOOG01000043.1"/>
</dbReference>
<evidence type="ECO:0008006" key="3">
    <source>
        <dbReference type="Google" id="ProtNLM"/>
    </source>
</evidence>
<keyword evidence="2" id="KW-1185">Reference proteome</keyword>
<accession>A0A8J3W1E0</accession>
<dbReference type="EMBL" id="BOOG01000043">
    <property type="protein sequence ID" value="GIH72018.1"/>
    <property type="molecule type" value="Genomic_DNA"/>
</dbReference>
<proteinExistence type="predicted"/>
<organism evidence="1 2">
    <name type="scientific">Sphaerimonospora thailandensis</name>
    <dbReference type="NCBI Taxonomy" id="795644"/>
    <lineage>
        <taxon>Bacteria</taxon>
        <taxon>Bacillati</taxon>
        <taxon>Actinomycetota</taxon>
        <taxon>Actinomycetes</taxon>
        <taxon>Streptosporangiales</taxon>
        <taxon>Streptosporangiaceae</taxon>
        <taxon>Sphaerimonospora</taxon>
    </lineage>
</organism>
<dbReference type="AlphaFoldDB" id="A0A8J3W1E0"/>
<comment type="caution">
    <text evidence="1">The sequence shown here is derived from an EMBL/GenBank/DDBJ whole genome shotgun (WGS) entry which is preliminary data.</text>
</comment>